<dbReference type="HOGENOM" id="CLU_2096480_0_0_1"/>
<evidence type="ECO:0000313" key="2">
    <source>
        <dbReference type="Proteomes" id="UP000027195"/>
    </source>
</evidence>
<gene>
    <name evidence="1" type="ORF">BOTBODRAFT_354039</name>
</gene>
<organism evidence="1 2">
    <name type="scientific">Botryobasidium botryosum (strain FD-172 SS1)</name>
    <dbReference type="NCBI Taxonomy" id="930990"/>
    <lineage>
        <taxon>Eukaryota</taxon>
        <taxon>Fungi</taxon>
        <taxon>Dikarya</taxon>
        <taxon>Basidiomycota</taxon>
        <taxon>Agaricomycotina</taxon>
        <taxon>Agaricomycetes</taxon>
        <taxon>Cantharellales</taxon>
        <taxon>Botryobasidiaceae</taxon>
        <taxon>Botryobasidium</taxon>
    </lineage>
</organism>
<sequence length="116" mass="12801">MAASPSRSRSHRNLVFPVALSTIACRSHRPWCAPWPHAYAVADRRTCGGITDVVMGRSCYKAARLRVSPEVLRVGAHWCSCGQSQLQRSAHRRLPGVIDTGQSIYDIEKDAKDGAR</sequence>
<reference evidence="2" key="1">
    <citation type="journal article" date="2014" name="Proc. Natl. Acad. Sci. U.S.A.">
        <title>Extensive sampling of basidiomycete genomes demonstrates inadequacy of the white-rot/brown-rot paradigm for wood decay fungi.</title>
        <authorList>
            <person name="Riley R."/>
            <person name="Salamov A.A."/>
            <person name="Brown D.W."/>
            <person name="Nagy L.G."/>
            <person name="Floudas D."/>
            <person name="Held B.W."/>
            <person name="Levasseur A."/>
            <person name="Lombard V."/>
            <person name="Morin E."/>
            <person name="Otillar R."/>
            <person name="Lindquist E.A."/>
            <person name="Sun H."/>
            <person name="LaButti K.M."/>
            <person name="Schmutz J."/>
            <person name="Jabbour D."/>
            <person name="Luo H."/>
            <person name="Baker S.E."/>
            <person name="Pisabarro A.G."/>
            <person name="Walton J.D."/>
            <person name="Blanchette R.A."/>
            <person name="Henrissat B."/>
            <person name="Martin F."/>
            <person name="Cullen D."/>
            <person name="Hibbett D.S."/>
            <person name="Grigoriev I.V."/>
        </authorList>
    </citation>
    <scope>NUCLEOTIDE SEQUENCE [LARGE SCALE GENOMIC DNA]</scope>
    <source>
        <strain evidence="2">FD-172 SS1</strain>
    </source>
</reference>
<accession>A0A067MQT2</accession>
<dbReference type="EMBL" id="KL198039">
    <property type="protein sequence ID" value="KDQ14227.1"/>
    <property type="molecule type" value="Genomic_DNA"/>
</dbReference>
<evidence type="ECO:0000313" key="1">
    <source>
        <dbReference type="EMBL" id="KDQ14227.1"/>
    </source>
</evidence>
<dbReference type="Proteomes" id="UP000027195">
    <property type="component" value="Unassembled WGS sequence"/>
</dbReference>
<proteinExistence type="predicted"/>
<dbReference type="AlphaFoldDB" id="A0A067MQT2"/>
<keyword evidence="2" id="KW-1185">Reference proteome</keyword>
<protein>
    <submittedName>
        <fullName evidence="1">Uncharacterized protein</fullName>
    </submittedName>
</protein>
<dbReference type="InParanoid" id="A0A067MQT2"/>
<dbReference type="PROSITE" id="PS51257">
    <property type="entry name" value="PROKAR_LIPOPROTEIN"/>
    <property type="match status" value="1"/>
</dbReference>
<name>A0A067MQT2_BOTB1</name>